<dbReference type="Gene3D" id="1.10.110.10">
    <property type="entry name" value="Plant lipid-transfer and hydrophobic proteins"/>
    <property type="match status" value="1"/>
</dbReference>
<keyword evidence="4" id="KW-1185">Reference proteome</keyword>
<dbReference type="AlphaFoldDB" id="A0A4Y7LB93"/>
<dbReference type="InterPro" id="IPR016140">
    <property type="entry name" value="Bifunc_inhib/LTP/seed_store"/>
</dbReference>
<dbReference type="Pfam" id="PF14368">
    <property type="entry name" value="LTP_2"/>
    <property type="match status" value="1"/>
</dbReference>
<feature type="chain" id="PRO_5021239050" description="Bifunctional inhibitor/plant lipid transfer protein/seed storage helical domain-containing protein" evidence="1">
    <location>
        <begin position="29"/>
        <end position="298"/>
    </location>
</feature>
<accession>A0A4Y7LB93</accession>
<dbReference type="EMBL" id="CM010725">
    <property type="protein sequence ID" value="RZC82753.1"/>
    <property type="molecule type" value="Genomic_DNA"/>
</dbReference>
<dbReference type="InterPro" id="IPR036312">
    <property type="entry name" value="Bifun_inhib/LTP/seed_sf"/>
</dbReference>
<evidence type="ECO:0000313" key="3">
    <source>
        <dbReference type="EMBL" id="RZC82753.1"/>
    </source>
</evidence>
<gene>
    <name evidence="3" type="ORF">C5167_045539</name>
</gene>
<dbReference type="PANTHER" id="PTHR33286">
    <property type="entry name" value="BIFUNCTIONAL INHIBITOR/LIPID-TRANSFER PROTEIN/SEED STORAGE 2S ALBUMIN SUPERFAMILY PROTEIN"/>
    <property type="match status" value="1"/>
</dbReference>
<name>A0A4Y7LB93_PAPSO</name>
<proteinExistence type="predicted"/>
<sequence>MASKVGFLGFAVLIFVVLAATSNNGVSADGCEGDLLGLTGRCAQYVLKMGPKIRPSRGCCDVVRKVDIPYVCQQVTPEIEKLVSIKKVLYVAQFCGKDVPHGAKCGSVTTPSAMKRKRFTDALHGSALSSRDQSVRLQPKPRQWSFQTQFGHKEGRGFLQMNCWVRISLNFAQLRVIVQMRILATNLSPVSVMVARVKEWGSEKSWLNQFQGIEETDVLSRLLNCSTTHRCTAKGVLRFERSICRTPAKPSQCSFQSQFSHKEGDGLICRREAGNCAGSMMIRDYGCVDGFCKFSVNC</sequence>
<organism evidence="3 4">
    <name type="scientific">Papaver somniferum</name>
    <name type="common">Opium poppy</name>
    <dbReference type="NCBI Taxonomy" id="3469"/>
    <lineage>
        <taxon>Eukaryota</taxon>
        <taxon>Viridiplantae</taxon>
        <taxon>Streptophyta</taxon>
        <taxon>Embryophyta</taxon>
        <taxon>Tracheophyta</taxon>
        <taxon>Spermatophyta</taxon>
        <taxon>Magnoliopsida</taxon>
        <taxon>Ranunculales</taxon>
        <taxon>Papaveraceae</taxon>
        <taxon>Papaveroideae</taxon>
        <taxon>Papaver</taxon>
    </lineage>
</organism>
<keyword evidence="1" id="KW-0732">Signal</keyword>
<reference evidence="3 4" key="1">
    <citation type="journal article" date="2018" name="Science">
        <title>The opium poppy genome and morphinan production.</title>
        <authorList>
            <person name="Guo L."/>
            <person name="Winzer T."/>
            <person name="Yang X."/>
            <person name="Li Y."/>
            <person name="Ning Z."/>
            <person name="He Z."/>
            <person name="Teodor R."/>
            <person name="Lu Y."/>
            <person name="Bowser T.A."/>
            <person name="Graham I.A."/>
            <person name="Ye K."/>
        </authorList>
    </citation>
    <scope>NUCLEOTIDE SEQUENCE [LARGE SCALE GENOMIC DNA]</scope>
    <source>
        <strain evidence="4">cv. HN1</strain>
        <tissue evidence="3">Leaves</tissue>
    </source>
</reference>
<dbReference type="InterPro" id="IPR044741">
    <property type="entry name" value="NsLTP-like"/>
</dbReference>
<evidence type="ECO:0000256" key="1">
    <source>
        <dbReference type="SAM" id="SignalP"/>
    </source>
</evidence>
<dbReference type="SUPFAM" id="SSF47699">
    <property type="entry name" value="Bifunctional inhibitor/lipid-transfer protein/seed storage 2S albumin"/>
    <property type="match status" value="1"/>
</dbReference>
<protein>
    <recommendedName>
        <fullName evidence="2">Bifunctional inhibitor/plant lipid transfer protein/seed storage helical domain-containing protein</fullName>
    </recommendedName>
</protein>
<feature type="signal peptide" evidence="1">
    <location>
        <begin position="1"/>
        <end position="28"/>
    </location>
</feature>
<dbReference type="Proteomes" id="UP000316621">
    <property type="component" value="Chromosome 11"/>
</dbReference>
<dbReference type="PANTHER" id="PTHR33286:SF54">
    <property type="entry name" value="BIFUNCTIONAL INHIBITOR_LIPID-TRANSFER PROTEIN_SEED STORAGE 2S ALBUMIN SUPERFAMILY PROTEIN"/>
    <property type="match status" value="1"/>
</dbReference>
<evidence type="ECO:0000313" key="4">
    <source>
        <dbReference type="Proteomes" id="UP000316621"/>
    </source>
</evidence>
<feature type="domain" description="Bifunctional inhibitor/plant lipid transfer protein/seed storage helical" evidence="2">
    <location>
        <begin position="15"/>
        <end position="105"/>
    </location>
</feature>
<evidence type="ECO:0000259" key="2">
    <source>
        <dbReference type="Pfam" id="PF14368"/>
    </source>
</evidence>
<dbReference type="CDD" id="cd04660">
    <property type="entry name" value="nsLTP_like"/>
    <property type="match status" value="1"/>
</dbReference>
<dbReference type="Gramene" id="RZC82753">
    <property type="protein sequence ID" value="RZC82753"/>
    <property type="gene ID" value="C5167_045539"/>
</dbReference>